<evidence type="ECO:0000313" key="5">
    <source>
        <dbReference type="Proteomes" id="UP000680865"/>
    </source>
</evidence>
<dbReference type="Pfam" id="PF13472">
    <property type="entry name" value="Lipase_GDSL_2"/>
    <property type="match status" value="1"/>
</dbReference>
<dbReference type="GO" id="GO:0016787">
    <property type="term" value="F:hydrolase activity"/>
    <property type="evidence" value="ECO:0007669"/>
    <property type="project" value="UniProtKB-KW"/>
</dbReference>
<protein>
    <recommendedName>
        <fullName evidence="3">SGNH hydrolase-type esterase domain-containing protein</fullName>
    </recommendedName>
</protein>
<evidence type="ECO:0000259" key="3">
    <source>
        <dbReference type="Pfam" id="PF13472"/>
    </source>
</evidence>
<sequence>MLAAAATVTAATDALVTAQPTSAATALKVYVAGDSTASTYVTAYKPRTGWGQALQLFLTPDATVVNVAKSGASSKSFINLGRLDHILGLIASGDLLLISFGHNDEKTDDPTRYTEPSTTYKSYLSQYVDKARARGAKPVLITPVERRRFTSAGVATASHGAYPGAMRELAAAKGVPLIDLSASSLALWNRLGVEGTKKCFLFLTAGQSANYPDGVEDNTHFQAHGAIEVARLIGLAMQGQGVLPAAYFKQLTTTTIPDSKIVWPTTAPY</sequence>
<name>A0A919VSU8_9ACTN</name>
<dbReference type="InterPro" id="IPR036514">
    <property type="entry name" value="SGNH_hydro_sf"/>
</dbReference>
<dbReference type="InterPro" id="IPR037459">
    <property type="entry name" value="RhgT-like"/>
</dbReference>
<comment type="similarity">
    <text evidence="1">Belongs to the 'GDSL' lipolytic enzyme family.</text>
</comment>
<dbReference type="AlphaFoldDB" id="A0A919VSU8"/>
<keyword evidence="2" id="KW-0378">Hydrolase</keyword>
<dbReference type="Proteomes" id="UP000680865">
    <property type="component" value="Unassembled WGS sequence"/>
</dbReference>
<dbReference type="PANTHER" id="PTHR43695:SF1">
    <property type="entry name" value="RHAMNOGALACTURONAN ACETYLESTERASE"/>
    <property type="match status" value="1"/>
</dbReference>
<evidence type="ECO:0000256" key="1">
    <source>
        <dbReference type="ARBA" id="ARBA00008668"/>
    </source>
</evidence>
<dbReference type="InterPro" id="IPR013830">
    <property type="entry name" value="SGNH_hydro"/>
</dbReference>
<dbReference type="SUPFAM" id="SSF52266">
    <property type="entry name" value="SGNH hydrolase"/>
    <property type="match status" value="1"/>
</dbReference>
<proteinExistence type="inferred from homology"/>
<keyword evidence="5" id="KW-1185">Reference proteome</keyword>
<dbReference type="EMBL" id="BOQP01000019">
    <property type="protein sequence ID" value="GIM74200.1"/>
    <property type="molecule type" value="Genomic_DNA"/>
</dbReference>
<dbReference type="CDD" id="cd01821">
    <property type="entry name" value="Rhamnogalacturan_acetylesterase_like"/>
    <property type="match status" value="1"/>
</dbReference>
<gene>
    <name evidence="4" type="ORF">Aco04nite_39100</name>
</gene>
<dbReference type="PANTHER" id="PTHR43695">
    <property type="entry name" value="PUTATIVE (AFU_ORTHOLOGUE AFUA_2G17250)-RELATED"/>
    <property type="match status" value="1"/>
</dbReference>
<dbReference type="Gene3D" id="3.40.50.1110">
    <property type="entry name" value="SGNH hydrolase"/>
    <property type="match status" value="1"/>
</dbReference>
<accession>A0A919VSU8</accession>
<reference evidence="4" key="1">
    <citation type="submission" date="2021-03" db="EMBL/GenBank/DDBJ databases">
        <title>Whole genome shotgun sequence of Actinoplanes consettensis NBRC 14913.</title>
        <authorList>
            <person name="Komaki H."/>
            <person name="Tamura T."/>
        </authorList>
    </citation>
    <scope>NUCLEOTIDE SEQUENCE</scope>
    <source>
        <strain evidence="4">NBRC 14913</strain>
    </source>
</reference>
<organism evidence="4 5">
    <name type="scientific">Winogradskya consettensis</name>
    <dbReference type="NCBI Taxonomy" id="113560"/>
    <lineage>
        <taxon>Bacteria</taxon>
        <taxon>Bacillati</taxon>
        <taxon>Actinomycetota</taxon>
        <taxon>Actinomycetes</taxon>
        <taxon>Micromonosporales</taxon>
        <taxon>Micromonosporaceae</taxon>
        <taxon>Winogradskya</taxon>
    </lineage>
</organism>
<feature type="domain" description="SGNH hydrolase-type esterase" evidence="3">
    <location>
        <begin position="32"/>
        <end position="223"/>
    </location>
</feature>
<comment type="caution">
    <text evidence="4">The sequence shown here is derived from an EMBL/GenBank/DDBJ whole genome shotgun (WGS) entry which is preliminary data.</text>
</comment>
<evidence type="ECO:0000313" key="4">
    <source>
        <dbReference type="EMBL" id="GIM74200.1"/>
    </source>
</evidence>
<evidence type="ECO:0000256" key="2">
    <source>
        <dbReference type="ARBA" id="ARBA00022801"/>
    </source>
</evidence>